<dbReference type="SUPFAM" id="SSF55874">
    <property type="entry name" value="ATPase domain of HSP90 chaperone/DNA topoisomerase II/histidine kinase"/>
    <property type="match status" value="1"/>
</dbReference>
<dbReference type="EMBL" id="JBBMFM010000179">
    <property type="protein sequence ID" value="MEQ2428428.1"/>
    <property type="molecule type" value="Genomic_DNA"/>
</dbReference>
<evidence type="ECO:0000256" key="4">
    <source>
        <dbReference type="ARBA" id="ARBA00023012"/>
    </source>
</evidence>
<dbReference type="Gene3D" id="3.30.565.10">
    <property type="entry name" value="Histidine kinase-like ATPase, C-terminal domain"/>
    <property type="match status" value="1"/>
</dbReference>
<dbReference type="InterPro" id="IPR004358">
    <property type="entry name" value="Sig_transdc_His_kin-like_C"/>
</dbReference>
<keyword evidence="6" id="KW-0547">Nucleotide-binding</keyword>
<evidence type="ECO:0000313" key="7">
    <source>
        <dbReference type="Proteomes" id="UP001454086"/>
    </source>
</evidence>
<feature type="non-terminal residue" evidence="6">
    <location>
        <position position="1"/>
    </location>
</feature>
<keyword evidence="7" id="KW-1185">Reference proteome</keyword>
<sequence>ILEQARFEEKLQVDMDVEDDLNCLVPSFILQPLVENAVRYGADARGMRTVSIQARTIDDSVEISVSDKGPGIPKDIIIQMYSGEGRGGVGLKNVHRRLKSIYGEDNGLKIETSSAGSRVWFRVPRTTGKDKENC</sequence>
<dbReference type="PANTHER" id="PTHR34220:SF7">
    <property type="entry name" value="SENSOR HISTIDINE KINASE YPDA"/>
    <property type="match status" value="1"/>
</dbReference>
<dbReference type="Pfam" id="PF02518">
    <property type="entry name" value="HATPase_c"/>
    <property type="match status" value="1"/>
</dbReference>
<proteinExistence type="predicted"/>
<feature type="domain" description="Histidine kinase" evidence="5">
    <location>
        <begin position="29"/>
        <end position="127"/>
    </location>
</feature>
<dbReference type="RefSeq" id="WP_349118711.1">
    <property type="nucleotide sequence ID" value="NZ_JBBMFM010000179.1"/>
</dbReference>
<keyword evidence="3" id="KW-0418">Kinase</keyword>
<dbReference type="Proteomes" id="UP001454086">
    <property type="component" value="Unassembled WGS sequence"/>
</dbReference>
<organism evidence="6 7">
    <name type="scientific">Enterocloster hominis</name>
    <name type="common">ex Hitch et al. 2024</name>
    <dbReference type="NCBI Taxonomy" id="1917870"/>
    <lineage>
        <taxon>Bacteria</taxon>
        <taxon>Bacillati</taxon>
        <taxon>Bacillota</taxon>
        <taxon>Clostridia</taxon>
        <taxon>Lachnospirales</taxon>
        <taxon>Lachnospiraceae</taxon>
        <taxon>Enterocloster</taxon>
    </lineage>
</organism>
<protein>
    <recommendedName>
        <fullName evidence="2">histidine kinase</fullName>
        <ecNumber evidence="2">2.7.13.3</ecNumber>
    </recommendedName>
</protein>
<keyword evidence="3" id="KW-0808">Transferase</keyword>
<comment type="caution">
    <text evidence="6">The sequence shown here is derived from an EMBL/GenBank/DDBJ whole genome shotgun (WGS) entry which is preliminary data.</text>
</comment>
<keyword evidence="6" id="KW-0067">ATP-binding</keyword>
<evidence type="ECO:0000256" key="1">
    <source>
        <dbReference type="ARBA" id="ARBA00000085"/>
    </source>
</evidence>
<dbReference type="SMART" id="SM00387">
    <property type="entry name" value="HATPase_c"/>
    <property type="match status" value="1"/>
</dbReference>
<dbReference type="InterPro" id="IPR005467">
    <property type="entry name" value="His_kinase_dom"/>
</dbReference>
<gene>
    <name evidence="6" type="ORF">WMQ36_26065</name>
</gene>
<dbReference type="PRINTS" id="PR00344">
    <property type="entry name" value="BCTRLSENSOR"/>
</dbReference>
<dbReference type="InterPro" id="IPR036890">
    <property type="entry name" value="HATPase_C_sf"/>
</dbReference>
<comment type="catalytic activity">
    <reaction evidence="1">
        <text>ATP + protein L-histidine = ADP + protein N-phospho-L-histidine.</text>
        <dbReference type="EC" id="2.7.13.3"/>
    </reaction>
</comment>
<dbReference type="InterPro" id="IPR003594">
    <property type="entry name" value="HATPase_dom"/>
</dbReference>
<evidence type="ECO:0000313" key="6">
    <source>
        <dbReference type="EMBL" id="MEQ2428428.1"/>
    </source>
</evidence>
<dbReference type="PANTHER" id="PTHR34220">
    <property type="entry name" value="SENSOR HISTIDINE KINASE YPDA"/>
    <property type="match status" value="1"/>
</dbReference>
<evidence type="ECO:0000256" key="3">
    <source>
        <dbReference type="ARBA" id="ARBA00022777"/>
    </source>
</evidence>
<dbReference type="EC" id="2.7.13.3" evidence="2"/>
<dbReference type="GO" id="GO:0005524">
    <property type="term" value="F:ATP binding"/>
    <property type="evidence" value="ECO:0007669"/>
    <property type="project" value="UniProtKB-KW"/>
</dbReference>
<name>A0ABV1DDH7_9FIRM</name>
<evidence type="ECO:0000256" key="2">
    <source>
        <dbReference type="ARBA" id="ARBA00012438"/>
    </source>
</evidence>
<accession>A0ABV1DDH7</accession>
<evidence type="ECO:0000259" key="5">
    <source>
        <dbReference type="PROSITE" id="PS50109"/>
    </source>
</evidence>
<dbReference type="InterPro" id="IPR050640">
    <property type="entry name" value="Bact_2-comp_sensor_kinase"/>
</dbReference>
<reference evidence="6 7" key="1">
    <citation type="submission" date="2024-03" db="EMBL/GenBank/DDBJ databases">
        <title>Human intestinal bacterial collection.</title>
        <authorList>
            <person name="Pauvert C."/>
            <person name="Hitch T.C.A."/>
            <person name="Clavel T."/>
        </authorList>
    </citation>
    <scope>NUCLEOTIDE SEQUENCE [LARGE SCALE GENOMIC DNA]</scope>
    <source>
        <strain evidence="6 7">CLA-SR-H021</strain>
    </source>
</reference>
<dbReference type="PROSITE" id="PS50109">
    <property type="entry name" value="HIS_KIN"/>
    <property type="match status" value="1"/>
</dbReference>
<keyword evidence="4" id="KW-0902">Two-component regulatory system</keyword>